<accession>A0A7T5UGE6</accession>
<dbReference type="GO" id="GO:0005085">
    <property type="term" value="F:guanyl-nucleotide exchange factor activity"/>
    <property type="evidence" value="ECO:0007669"/>
    <property type="project" value="TreeGrafter"/>
</dbReference>
<evidence type="ECO:0000313" key="2">
    <source>
        <dbReference type="EMBL" id="QQG35806.1"/>
    </source>
</evidence>
<evidence type="ECO:0000256" key="1">
    <source>
        <dbReference type="SAM" id="SignalP"/>
    </source>
</evidence>
<dbReference type="PANTHER" id="PTHR45982:SF1">
    <property type="entry name" value="REGULATOR OF CHROMOSOME CONDENSATION"/>
    <property type="match status" value="1"/>
</dbReference>
<dbReference type="PANTHER" id="PTHR45982">
    <property type="entry name" value="REGULATOR OF CHROMOSOME CONDENSATION"/>
    <property type="match status" value="1"/>
</dbReference>
<dbReference type="GO" id="GO:0005737">
    <property type="term" value="C:cytoplasm"/>
    <property type="evidence" value="ECO:0007669"/>
    <property type="project" value="TreeGrafter"/>
</dbReference>
<dbReference type="EMBL" id="CP066681">
    <property type="protein sequence ID" value="QQG35806.1"/>
    <property type="molecule type" value="Genomic_DNA"/>
</dbReference>
<dbReference type="InterPro" id="IPR000408">
    <property type="entry name" value="Reg_chr_condens"/>
</dbReference>
<dbReference type="SUPFAM" id="SSF50985">
    <property type="entry name" value="RCC1/BLIP-II"/>
    <property type="match status" value="3"/>
</dbReference>
<proteinExistence type="predicted"/>
<organism evidence="2 3">
    <name type="scientific">Micavibrio aeruginosavorus</name>
    <dbReference type="NCBI Taxonomy" id="349221"/>
    <lineage>
        <taxon>Bacteria</taxon>
        <taxon>Pseudomonadati</taxon>
        <taxon>Bdellovibrionota</taxon>
        <taxon>Bdellovibrionia</taxon>
        <taxon>Bdellovibrionales</taxon>
        <taxon>Pseudobdellovibrionaceae</taxon>
        <taxon>Micavibrio</taxon>
    </lineage>
</organism>
<name>A0A7T5UGE6_9BACT</name>
<sequence length="855" mass="88256">MPLDHRKIGLLKAVLFSALLVVAMAVNPAAFAACSNPSGTAGSIVYNQTEKLFQYCNDTDWVRMTKPGSGSGGCTNPSLAEGELVYNTDYRVLQGCAGNAFRAAGPVGGSQVGGWKVVGLGGYGVCGINRDGTLWCWGDEGWFGSMGNGPDSSIQYVPLQISSDEWLTSSTGNVSSCAIKSDNTLWCWGGNYYGQIGMNDTNDRDVPTEISGGGSWKKVSVGIYHSCGIKMDSTLHCWGTDDYGQLGNGASGNSYVPAEVDGGGSWIDVDVGDRLSCGVKSDNTLYCWGRDNLGQLGNGAGVTADQQSPYLVAGGALWLDVSAGDYHACGIKTDNTLHCWGNDSGGTLGNGAGGNTSSPGAVSGGGTWKFISAAGASCGIKSDDSLWCWGSNSDGQVGNGNKTNQQSPVAIAAGTTWSYVAGSYNANCGIKTDGQLLCWGNNYSHNLGQGNPFKDFSAPQPVAGGNQWNKITVGDEHSCGIKADGTGWCMGTDSDGQLGNGVGVTGSKFVPDPMAGGGTWLDMSAGAYHTCGIKSDNTGWCWGAGWDIGMTGDGTGQTARQPVQLDDGGATWLQITSGNLHSCGIQSDGSAWCWGSGSSGELGNGANNDEFSPVPVSGGYTWKQLSGGAGYTCGVKSDDTAWCWGSNGFGELGDNTYTNSNVPVQVAGGGTWKFIAAGYDQTCGIKSDDTVWCWGEDNVGQLGNGPGITGNQGLPVQISGSGSWKFLSLGNGISCGIMSDDSAWCWGSDSSGEMGNGPIASDSDIPYAIQGGGRWSSLSASRWGFSCGIVQSEAWCWGSSWSGSLGVGSINGDDIVNPSMVLCGGPEGRAGQILYNATSNALQYCDGNNWVEVRQ</sequence>
<dbReference type="InterPro" id="IPR051553">
    <property type="entry name" value="Ran_GTPase-activating"/>
</dbReference>
<gene>
    <name evidence="2" type="ORF">HYS17_09905</name>
</gene>
<feature type="chain" id="PRO_5033007126" description="Regulator of chromosome condensation family protein" evidence="1">
    <location>
        <begin position="33"/>
        <end position="855"/>
    </location>
</feature>
<dbReference type="Gene3D" id="2.130.10.30">
    <property type="entry name" value="Regulator of chromosome condensation 1/beta-lactamase-inhibitor protein II"/>
    <property type="match status" value="4"/>
</dbReference>
<keyword evidence="1" id="KW-0732">Signal</keyword>
<dbReference type="AlphaFoldDB" id="A0A7T5UGE6"/>
<dbReference type="Pfam" id="PF13540">
    <property type="entry name" value="RCC1_2"/>
    <property type="match status" value="3"/>
</dbReference>
<dbReference type="PRINTS" id="PR00633">
    <property type="entry name" value="RCCNDNSATION"/>
</dbReference>
<dbReference type="Proteomes" id="UP000595362">
    <property type="component" value="Chromosome"/>
</dbReference>
<protein>
    <recommendedName>
        <fullName evidence="4">Regulator of chromosome condensation family protein</fullName>
    </recommendedName>
</protein>
<dbReference type="PROSITE" id="PS51257">
    <property type="entry name" value="PROKAR_LIPOPROTEIN"/>
    <property type="match status" value="1"/>
</dbReference>
<dbReference type="Pfam" id="PF00415">
    <property type="entry name" value="RCC1"/>
    <property type="match status" value="4"/>
</dbReference>
<dbReference type="PROSITE" id="PS50012">
    <property type="entry name" value="RCC1_3"/>
    <property type="match status" value="6"/>
</dbReference>
<evidence type="ECO:0000313" key="3">
    <source>
        <dbReference type="Proteomes" id="UP000595362"/>
    </source>
</evidence>
<reference evidence="2 3" key="1">
    <citation type="submission" date="2020-07" db="EMBL/GenBank/DDBJ databases">
        <title>Huge and variable diversity of episymbiotic CPR bacteria and DPANN archaea in groundwater ecosystems.</title>
        <authorList>
            <person name="He C.Y."/>
            <person name="Keren R."/>
            <person name="Whittaker M."/>
            <person name="Farag I.F."/>
            <person name="Doudna J."/>
            <person name="Cate J.H.D."/>
            <person name="Banfield J.F."/>
        </authorList>
    </citation>
    <scope>NUCLEOTIDE SEQUENCE [LARGE SCALE GENOMIC DNA]</scope>
    <source>
        <strain evidence="2">NC_groundwater_70_Ag_B-0.1um_54_66</strain>
    </source>
</reference>
<evidence type="ECO:0008006" key="4">
    <source>
        <dbReference type="Google" id="ProtNLM"/>
    </source>
</evidence>
<feature type="signal peptide" evidence="1">
    <location>
        <begin position="1"/>
        <end position="32"/>
    </location>
</feature>
<dbReference type="InterPro" id="IPR009091">
    <property type="entry name" value="RCC1/BLIP-II"/>
</dbReference>